<dbReference type="Proteomes" id="UP000568486">
    <property type="component" value="Unassembled WGS sequence"/>
</dbReference>
<keyword evidence="1" id="KW-0175">Coiled coil</keyword>
<evidence type="ECO:0000256" key="1">
    <source>
        <dbReference type="SAM" id="Coils"/>
    </source>
</evidence>
<accession>A0ABX1DVQ9</accession>
<proteinExistence type="predicted"/>
<feature type="coiled-coil region" evidence="1">
    <location>
        <begin position="125"/>
        <end position="152"/>
    </location>
</feature>
<protein>
    <submittedName>
        <fullName evidence="3">Uncharacterized protein</fullName>
    </submittedName>
</protein>
<dbReference type="EMBL" id="JAAVLR010000002">
    <property type="protein sequence ID" value="NKC28986.1"/>
    <property type="molecule type" value="Genomic_DNA"/>
</dbReference>
<sequence length="247" mass="27919">MMTDNYDPYNPAPIGHNRPPLTAYETIKQEIEDLFDEAKNFADGEAIGNQQLADAITELHDKLHDAGKRADEARKDEAKPHDDAKAEIQERYNKLIGNTKSVKGKVVLGKETLQALLTPWRNKLVAEKEAAARAAREEADRIAREAQEAMQASAGNLEEREKAEELLAEAKKADRWAKREDRSATTSTGLRTIWRCTMEDEGKALDWAYGRAPERFKELVQSMAEETVRAGMRQVPGFKVWDERVAR</sequence>
<reference evidence="3 4" key="1">
    <citation type="submission" date="2020-03" db="EMBL/GenBank/DDBJ databases">
        <title>Whole genome sequencing of clinical and environmental type strains of Ochrobactrum.</title>
        <authorList>
            <person name="Dharne M."/>
        </authorList>
    </citation>
    <scope>NUCLEOTIDE SEQUENCE [LARGE SCALE GENOMIC DNA]</scope>
    <source>
        <strain evidence="3 4">DSM 22292</strain>
    </source>
</reference>
<gene>
    <name evidence="3" type="ORF">HED52_19565</name>
</gene>
<keyword evidence="4" id="KW-1185">Reference proteome</keyword>
<comment type="caution">
    <text evidence="3">The sequence shown here is derived from an EMBL/GenBank/DDBJ whole genome shotgun (WGS) entry which is preliminary data.</text>
</comment>
<evidence type="ECO:0000256" key="2">
    <source>
        <dbReference type="SAM" id="MobiDB-lite"/>
    </source>
</evidence>
<name>A0ABX1DVQ9_9HYPH</name>
<feature type="region of interest" description="Disordered" evidence="2">
    <location>
        <begin position="1"/>
        <end position="20"/>
    </location>
</feature>
<evidence type="ECO:0000313" key="4">
    <source>
        <dbReference type="Proteomes" id="UP000568486"/>
    </source>
</evidence>
<evidence type="ECO:0000313" key="3">
    <source>
        <dbReference type="EMBL" id="NKC28986.1"/>
    </source>
</evidence>
<organism evidence="3 4">
    <name type="scientific">Brucella ciceri</name>
    <dbReference type="NCBI Taxonomy" id="391287"/>
    <lineage>
        <taxon>Bacteria</taxon>
        <taxon>Pseudomonadati</taxon>
        <taxon>Pseudomonadota</taxon>
        <taxon>Alphaproteobacteria</taxon>
        <taxon>Hyphomicrobiales</taxon>
        <taxon>Brucellaceae</taxon>
        <taxon>Brucella/Ochrobactrum group</taxon>
        <taxon>Brucella</taxon>
    </lineage>
</organism>